<dbReference type="InterPro" id="IPR001005">
    <property type="entry name" value="SANT/Myb"/>
</dbReference>
<dbReference type="Gene3D" id="1.10.10.60">
    <property type="entry name" value="Homeodomain-like"/>
    <property type="match status" value="1"/>
</dbReference>
<evidence type="ECO:0000259" key="9">
    <source>
        <dbReference type="PROSITE" id="PS51294"/>
    </source>
</evidence>
<dbReference type="Proteomes" id="UP001179952">
    <property type="component" value="Unassembled WGS sequence"/>
</dbReference>
<dbReference type="Pfam" id="PF00249">
    <property type="entry name" value="Myb_DNA-binding"/>
    <property type="match status" value="1"/>
</dbReference>
<dbReference type="EMBL" id="JAUJYN010000001">
    <property type="protein sequence ID" value="KAK1281252.1"/>
    <property type="molecule type" value="Genomic_DNA"/>
</dbReference>
<name>A0AAV9BXX8_ACOGR</name>
<dbReference type="InterPro" id="IPR017930">
    <property type="entry name" value="Myb_dom"/>
</dbReference>
<evidence type="ECO:0000256" key="1">
    <source>
        <dbReference type="ARBA" id="ARBA00004123"/>
    </source>
</evidence>
<dbReference type="SMART" id="SM00717">
    <property type="entry name" value="SANT"/>
    <property type="match status" value="1"/>
</dbReference>
<dbReference type="InterPro" id="IPR009057">
    <property type="entry name" value="Homeodomain-like_sf"/>
</dbReference>
<evidence type="ECO:0000256" key="5">
    <source>
        <dbReference type="ARBA" id="ARBA00023163"/>
    </source>
</evidence>
<keyword evidence="3" id="KW-0805">Transcription regulation</keyword>
<comment type="caution">
    <text evidence="10">The sequence shown here is derived from an EMBL/GenBank/DDBJ whole genome shotgun (WGS) entry which is preliminary data.</text>
</comment>
<feature type="domain" description="HTH myb-type" evidence="9">
    <location>
        <begin position="25"/>
        <end position="70"/>
    </location>
</feature>
<reference evidence="10" key="2">
    <citation type="submission" date="2023-06" db="EMBL/GenBank/DDBJ databases">
        <authorList>
            <person name="Ma L."/>
            <person name="Liu K.-W."/>
            <person name="Li Z."/>
            <person name="Hsiao Y.-Y."/>
            <person name="Qi Y."/>
            <person name="Fu T."/>
            <person name="Tang G."/>
            <person name="Zhang D."/>
            <person name="Sun W.-H."/>
            <person name="Liu D.-K."/>
            <person name="Li Y."/>
            <person name="Chen G.-Z."/>
            <person name="Liu X.-D."/>
            <person name="Liao X.-Y."/>
            <person name="Jiang Y.-T."/>
            <person name="Yu X."/>
            <person name="Hao Y."/>
            <person name="Huang J."/>
            <person name="Zhao X.-W."/>
            <person name="Ke S."/>
            <person name="Chen Y.-Y."/>
            <person name="Wu W.-L."/>
            <person name="Hsu J.-L."/>
            <person name="Lin Y.-F."/>
            <person name="Huang M.-D."/>
            <person name="Li C.-Y."/>
            <person name="Huang L."/>
            <person name="Wang Z.-W."/>
            <person name="Zhao X."/>
            <person name="Zhong W.-Y."/>
            <person name="Peng D.-H."/>
            <person name="Ahmad S."/>
            <person name="Lan S."/>
            <person name="Zhang J.-S."/>
            <person name="Tsai W.-C."/>
            <person name="Van De Peer Y."/>
            <person name="Liu Z.-J."/>
        </authorList>
    </citation>
    <scope>NUCLEOTIDE SEQUENCE</scope>
    <source>
        <strain evidence="10">SCP</strain>
        <tissue evidence="10">Leaves</tissue>
    </source>
</reference>
<evidence type="ECO:0000256" key="7">
    <source>
        <dbReference type="SAM" id="MobiDB-lite"/>
    </source>
</evidence>
<evidence type="ECO:0000256" key="4">
    <source>
        <dbReference type="ARBA" id="ARBA00023125"/>
    </source>
</evidence>
<evidence type="ECO:0000256" key="3">
    <source>
        <dbReference type="ARBA" id="ARBA00023015"/>
    </source>
</evidence>
<feature type="domain" description="Myb-like" evidence="8">
    <location>
        <begin position="25"/>
        <end position="66"/>
    </location>
</feature>
<dbReference type="CDD" id="cd00167">
    <property type="entry name" value="SANT"/>
    <property type="match status" value="1"/>
</dbReference>
<dbReference type="PROSITE" id="PS50090">
    <property type="entry name" value="MYB_LIKE"/>
    <property type="match status" value="1"/>
</dbReference>
<dbReference type="GO" id="GO:0043565">
    <property type="term" value="F:sequence-specific DNA binding"/>
    <property type="evidence" value="ECO:0007669"/>
    <property type="project" value="InterPro"/>
</dbReference>
<keyword evidence="2" id="KW-0677">Repeat</keyword>
<evidence type="ECO:0000256" key="2">
    <source>
        <dbReference type="ARBA" id="ARBA00022737"/>
    </source>
</evidence>
<keyword evidence="5" id="KW-0804">Transcription</keyword>
<dbReference type="PANTHER" id="PTHR45675">
    <property type="entry name" value="MYB TRANSCRIPTION FACTOR-RELATED-RELATED"/>
    <property type="match status" value="1"/>
</dbReference>
<comment type="subcellular location">
    <subcellularLocation>
        <location evidence="1">Nucleus</location>
    </subcellularLocation>
</comment>
<dbReference type="AlphaFoldDB" id="A0AAV9BXX8"/>
<keyword evidence="4" id="KW-0238">DNA-binding</keyword>
<evidence type="ECO:0000313" key="10">
    <source>
        <dbReference type="EMBL" id="KAK1281252.1"/>
    </source>
</evidence>
<protein>
    <submittedName>
        <fullName evidence="10">Myb-related protein 340</fullName>
    </submittedName>
</protein>
<proteinExistence type="predicted"/>
<keyword evidence="11" id="KW-1185">Reference proteome</keyword>
<gene>
    <name evidence="10" type="ORF">QJS04_geneDACA002818</name>
</gene>
<feature type="region of interest" description="Disordered" evidence="7">
    <location>
        <begin position="77"/>
        <end position="109"/>
    </location>
</feature>
<dbReference type="SUPFAM" id="SSF46689">
    <property type="entry name" value="Homeodomain-like"/>
    <property type="match status" value="1"/>
</dbReference>
<keyword evidence="6" id="KW-0539">Nucleus</keyword>
<organism evidence="10 11">
    <name type="scientific">Acorus gramineus</name>
    <name type="common">Dwarf sweet flag</name>
    <dbReference type="NCBI Taxonomy" id="55184"/>
    <lineage>
        <taxon>Eukaryota</taxon>
        <taxon>Viridiplantae</taxon>
        <taxon>Streptophyta</taxon>
        <taxon>Embryophyta</taxon>
        <taxon>Tracheophyta</taxon>
        <taxon>Spermatophyta</taxon>
        <taxon>Magnoliopsida</taxon>
        <taxon>Liliopsida</taxon>
        <taxon>Acoraceae</taxon>
        <taxon>Acorus</taxon>
    </lineage>
</organism>
<dbReference type="GO" id="GO:0003700">
    <property type="term" value="F:DNA-binding transcription factor activity"/>
    <property type="evidence" value="ECO:0007669"/>
    <property type="project" value="InterPro"/>
</dbReference>
<evidence type="ECO:0000313" key="11">
    <source>
        <dbReference type="Proteomes" id="UP001179952"/>
    </source>
</evidence>
<dbReference type="PANTHER" id="PTHR45675:SF44">
    <property type="entry name" value="TRANSCRIPTION FACTOR MYB24"/>
    <property type="match status" value="1"/>
</dbReference>
<evidence type="ECO:0000256" key="6">
    <source>
        <dbReference type="ARBA" id="ARBA00023242"/>
    </source>
</evidence>
<dbReference type="GO" id="GO:0005634">
    <property type="term" value="C:nucleus"/>
    <property type="evidence" value="ECO:0007669"/>
    <property type="project" value="UniProtKB-SubCell"/>
</dbReference>
<reference evidence="10" key="1">
    <citation type="journal article" date="2023" name="Nat. Commun.">
        <title>Diploid and tetraploid genomes of Acorus and the evolution of monocots.</title>
        <authorList>
            <person name="Ma L."/>
            <person name="Liu K.W."/>
            <person name="Li Z."/>
            <person name="Hsiao Y.Y."/>
            <person name="Qi Y."/>
            <person name="Fu T."/>
            <person name="Tang G.D."/>
            <person name="Zhang D."/>
            <person name="Sun W.H."/>
            <person name="Liu D.K."/>
            <person name="Li Y."/>
            <person name="Chen G.Z."/>
            <person name="Liu X.D."/>
            <person name="Liao X.Y."/>
            <person name="Jiang Y.T."/>
            <person name="Yu X."/>
            <person name="Hao Y."/>
            <person name="Huang J."/>
            <person name="Zhao X.W."/>
            <person name="Ke S."/>
            <person name="Chen Y.Y."/>
            <person name="Wu W.L."/>
            <person name="Hsu J.L."/>
            <person name="Lin Y.F."/>
            <person name="Huang M.D."/>
            <person name="Li C.Y."/>
            <person name="Huang L."/>
            <person name="Wang Z.W."/>
            <person name="Zhao X."/>
            <person name="Zhong W.Y."/>
            <person name="Peng D.H."/>
            <person name="Ahmad S."/>
            <person name="Lan S."/>
            <person name="Zhang J.S."/>
            <person name="Tsai W.C."/>
            <person name="Van de Peer Y."/>
            <person name="Liu Z.J."/>
        </authorList>
    </citation>
    <scope>NUCLEOTIDE SEQUENCE</scope>
    <source>
        <strain evidence="10">SCP</strain>
    </source>
</reference>
<sequence>MEEDMILIDYISNNGEGVWNTLARSAEEQLLIMDLHARLGNSWSKIARQLPGRTDNEIKNFWRTKIKRRIKSPGRVIDNVSSTSHASSGEDGQVVEPSSIRVHGPQDHPGPAFAMAPPPFGEDVFWDMEELWSLHLLNGEQL</sequence>
<dbReference type="InterPro" id="IPR044676">
    <property type="entry name" value="EOBI/EOBII-like_plant"/>
</dbReference>
<accession>A0AAV9BXX8</accession>
<evidence type="ECO:0000259" key="8">
    <source>
        <dbReference type="PROSITE" id="PS50090"/>
    </source>
</evidence>
<dbReference type="PROSITE" id="PS51294">
    <property type="entry name" value="HTH_MYB"/>
    <property type="match status" value="1"/>
</dbReference>